<dbReference type="PROSITE" id="PS51257">
    <property type="entry name" value="PROKAR_LIPOPROTEIN"/>
    <property type="match status" value="1"/>
</dbReference>
<comment type="caution">
    <text evidence="1">The sequence shown here is derived from an EMBL/GenBank/DDBJ whole genome shotgun (WGS) entry which is preliminary data.</text>
</comment>
<sequence length="170" mass="18625">MSYRILVPALAMAIAACGADDTSDRSVVPEQADPAAVDETMDTNDVAVGEPEDTLQVWADALEARDWETARSVWGESGEASGMTLEEFEQAYEKYRTIKISLEQGREEGAAGTVYYEAQVSMSGELQNGDAYRMEGPVLLSRVNDVPGASTEDLQWHIETSDLRPVMIEE</sequence>
<evidence type="ECO:0000313" key="1">
    <source>
        <dbReference type="EMBL" id="GGB57330.1"/>
    </source>
</evidence>
<evidence type="ECO:0008006" key="3">
    <source>
        <dbReference type="Google" id="ProtNLM"/>
    </source>
</evidence>
<reference evidence="2" key="1">
    <citation type="journal article" date="2019" name="Int. J. Syst. Evol. Microbiol.">
        <title>The Global Catalogue of Microorganisms (GCM) 10K type strain sequencing project: providing services to taxonomists for standard genome sequencing and annotation.</title>
        <authorList>
            <consortium name="The Broad Institute Genomics Platform"/>
            <consortium name="The Broad Institute Genome Sequencing Center for Infectious Disease"/>
            <person name="Wu L."/>
            <person name="Ma J."/>
        </authorList>
    </citation>
    <scope>NUCLEOTIDE SEQUENCE [LARGE SCALE GENOMIC DNA]</scope>
    <source>
        <strain evidence="2">CGMCC 1.15928</strain>
    </source>
</reference>
<dbReference type="EMBL" id="BMKF01000001">
    <property type="protein sequence ID" value="GGB57330.1"/>
    <property type="molecule type" value="Genomic_DNA"/>
</dbReference>
<dbReference type="Proteomes" id="UP000628854">
    <property type="component" value="Unassembled WGS sequence"/>
</dbReference>
<gene>
    <name evidence="1" type="ORF">GCM10011503_02120</name>
</gene>
<organism evidence="1 2">
    <name type="scientific">Henriciella pelagia</name>
    <dbReference type="NCBI Taxonomy" id="1977912"/>
    <lineage>
        <taxon>Bacteria</taxon>
        <taxon>Pseudomonadati</taxon>
        <taxon>Pseudomonadota</taxon>
        <taxon>Alphaproteobacteria</taxon>
        <taxon>Hyphomonadales</taxon>
        <taxon>Hyphomonadaceae</taxon>
        <taxon>Henriciella</taxon>
    </lineage>
</organism>
<evidence type="ECO:0000313" key="2">
    <source>
        <dbReference type="Proteomes" id="UP000628854"/>
    </source>
</evidence>
<protein>
    <recommendedName>
        <fullName evidence="3">Nuclear transport factor 2 family protein</fullName>
    </recommendedName>
</protein>
<keyword evidence="2" id="KW-1185">Reference proteome</keyword>
<dbReference type="RefSeq" id="WP_084394001.1">
    <property type="nucleotide sequence ID" value="NZ_BMKF01000001.1"/>
</dbReference>
<name>A0ABQ1J121_9PROT</name>
<accession>A0ABQ1J121</accession>
<proteinExistence type="predicted"/>